<evidence type="ECO:0000313" key="1">
    <source>
        <dbReference type="EMBL" id="KAG0724371.1"/>
    </source>
</evidence>
<keyword evidence="2" id="KW-1185">Reference proteome</keyword>
<dbReference type="PANTHER" id="PTHR47018">
    <property type="entry name" value="CXC DOMAIN-CONTAINING PROTEIN-RELATED"/>
    <property type="match status" value="1"/>
</dbReference>
<dbReference type="Proteomes" id="UP000770661">
    <property type="component" value="Unassembled WGS sequence"/>
</dbReference>
<proteinExistence type="predicted"/>
<organism evidence="1 2">
    <name type="scientific">Chionoecetes opilio</name>
    <name type="common">Atlantic snow crab</name>
    <name type="synonym">Cancer opilio</name>
    <dbReference type="NCBI Taxonomy" id="41210"/>
    <lineage>
        <taxon>Eukaryota</taxon>
        <taxon>Metazoa</taxon>
        <taxon>Ecdysozoa</taxon>
        <taxon>Arthropoda</taxon>
        <taxon>Crustacea</taxon>
        <taxon>Multicrustacea</taxon>
        <taxon>Malacostraca</taxon>
        <taxon>Eumalacostraca</taxon>
        <taxon>Eucarida</taxon>
        <taxon>Decapoda</taxon>
        <taxon>Pleocyemata</taxon>
        <taxon>Brachyura</taxon>
        <taxon>Eubrachyura</taxon>
        <taxon>Majoidea</taxon>
        <taxon>Majidae</taxon>
        <taxon>Chionoecetes</taxon>
    </lineage>
</organism>
<comment type="caution">
    <text evidence="1">The sequence shown here is derived from an EMBL/GenBank/DDBJ whole genome shotgun (WGS) entry which is preliminary data.</text>
</comment>
<gene>
    <name evidence="1" type="ORF">GWK47_040727</name>
</gene>
<accession>A0A8J4YIE4</accession>
<dbReference type="AlphaFoldDB" id="A0A8J4YIE4"/>
<protein>
    <submittedName>
        <fullName evidence="1">Uncharacterized protein</fullName>
    </submittedName>
</protein>
<dbReference type="OrthoDB" id="6152410at2759"/>
<reference evidence="1" key="1">
    <citation type="submission" date="2020-07" db="EMBL/GenBank/DDBJ databases">
        <title>The High-quality genome of the commercially important snow crab, Chionoecetes opilio.</title>
        <authorList>
            <person name="Jeong J.-H."/>
            <person name="Ryu S."/>
        </authorList>
    </citation>
    <scope>NUCLEOTIDE SEQUENCE</scope>
    <source>
        <strain evidence="1">MADBK_172401_WGS</strain>
        <tissue evidence="1">Digestive gland</tissue>
    </source>
</reference>
<name>A0A8J4YIE4_CHIOP</name>
<sequence>MAPASRTKAIPLRDKQLFPLRSFSVQQCQAKSEAGSNQDTGASSCQTQYVSETPLPTYVGLMLHAETRKRGLVDKLFSLGLSISYDRVLRLSAQMGNSVCQLYRIEQVVCPPTLRSNVFTTAAVDNIDHNPSATTAKNSFHGTGISLLQHPTCADEGVDRSIALTGRDTGSKTVEPLPEYYTDVRPVASSVKGQTIPATSVTSLRRHNFEQHIEYEYMWLENTRSVLKMMLRPVKTHHGLHTMQGTKIQSNQSSHQRPCFPCSRRVLTLWQ</sequence>
<evidence type="ECO:0000313" key="2">
    <source>
        <dbReference type="Proteomes" id="UP000770661"/>
    </source>
</evidence>
<dbReference type="EMBL" id="JACEEZ010007013">
    <property type="protein sequence ID" value="KAG0724371.1"/>
    <property type="molecule type" value="Genomic_DNA"/>
</dbReference>